<evidence type="ECO:0000313" key="8">
    <source>
        <dbReference type="EMBL" id="MBD8020475.1"/>
    </source>
</evidence>
<evidence type="ECO:0000256" key="6">
    <source>
        <dbReference type="SAM" id="MobiDB-lite"/>
    </source>
</evidence>
<accession>A0ABR8WTZ5</accession>
<dbReference type="PIRSF" id="PIRSF006060">
    <property type="entry name" value="AA_transporter"/>
    <property type="match status" value="1"/>
</dbReference>
<dbReference type="Pfam" id="PF13520">
    <property type="entry name" value="AA_permease_2"/>
    <property type="match status" value="1"/>
</dbReference>
<feature type="transmembrane region" description="Helical" evidence="7">
    <location>
        <begin position="174"/>
        <end position="192"/>
    </location>
</feature>
<feature type="transmembrane region" description="Helical" evidence="7">
    <location>
        <begin position="237"/>
        <end position="257"/>
    </location>
</feature>
<protein>
    <submittedName>
        <fullName evidence="8">APC family permease</fullName>
    </submittedName>
</protein>
<dbReference type="Proteomes" id="UP000651517">
    <property type="component" value="Unassembled WGS sequence"/>
</dbReference>
<evidence type="ECO:0000256" key="4">
    <source>
        <dbReference type="ARBA" id="ARBA00022989"/>
    </source>
</evidence>
<organism evidence="8 9">
    <name type="scientific">Brevibacterium gallinarum</name>
    <dbReference type="NCBI Taxonomy" id="2762220"/>
    <lineage>
        <taxon>Bacteria</taxon>
        <taxon>Bacillati</taxon>
        <taxon>Actinomycetota</taxon>
        <taxon>Actinomycetes</taxon>
        <taxon>Micrococcales</taxon>
        <taxon>Brevibacteriaceae</taxon>
        <taxon>Brevibacterium</taxon>
    </lineage>
</organism>
<feature type="transmembrane region" description="Helical" evidence="7">
    <location>
        <begin position="123"/>
        <end position="147"/>
    </location>
</feature>
<dbReference type="InterPro" id="IPR002293">
    <property type="entry name" value="AA/rel_permease1"/>
</dbReference>
<dbReference type="InterPro" id="IPR050367">
    <property type="entry name" value="APC_superfamily"/>
</dbReference>
<evidence type="ECO:0000313" key="9">
    <source>
        <dbReference type="Proteomes" id="UP000651517"/>
    </source>
</evidence>
<comment type="caution">
    <text evidence="8">The sequence shown here is derived from an EMBL/GenBank/DDBJ whole genome shotgun (WGS) entry which is preliminary data.</text>
</comment>
<feature type="transmembrane region" description="Helical" evidence="7">
    <location>
        <begin position="277"/>
        <end position="297"/>
    </location>
</feature>
<dbReference type="RefSeq" id="WP_191725942.1">
    <property type="nucleotide sequence ID" value="NZ_JACSPY010000005.1"/>
</dbReference>
<evidence type="ECO:0000256" key="7">
    <source>
        <dbReference type="SAM" id="Phobius"/>
    </source>
</evidence>
<sequence length="526" mass="54304">MNASSAPPAGPPTSGSGTPRRPGAHTTATPTSGATTASGATATSGAAADTRLAARTLGVKELVFLIIAASAPLTVLAGGATTSFAVTGDLGVPVGYLVLGAVLIFFAIGYGRMSSFVRNAGAFYAYISTGIGTRLGIGASFLAMAAYNAMQIGLYGIFGFVTASFINDKLGTSLPWWACALAALIVVAVLGVRKVDLSASVLAIIVSLEFLVVLVVSAISVAVAPEGLSAEPFLPEHWLTGSLGTLLAFGIAAFMGFESGAIYSEETKDPQRSVSKATFIAVAIIGGFYALSAWAFAMGVGPSQIIAGSQELGPDLMFAFLGEYVPVMFTDIAFILFVTSIFAALMAFHNAAARYFFSLGRARVLPAWLGHTGARTQAPAAGSLTQSGLAVVFIIVFALAGMGSALGPLFPVLTMFTWLTNTAAFGMVLLLCLTSLAVIGYFRTRTGAHPAFVRLWAPIIATLGLGIIFVLIMLNFDAMIDAEGSPLTWILPGAMVGTGLIGLAWGQYLKSRRPDIYDALAEANIG</sequence>
<reference evidence="8 9" key="1">
    <citation type="submission" date="2020-08" db="EMBL/GenBank/DDBJ databases">
        <title>A Genomic Blueprint of the Chicken Gut Microbiome.</title>
        <authorList>
            <person name="Gilroy R."/>
            <person name="Ravi A."/>
            <person name="Getino M."/>
            <person name="Pursley I."/>
            <person name="Horton D.L."/>
            <person name="Alikhan N.-F."/>
            <person name="Baker D."/>
            <person name="Gharbi K."/>
            <person name="Hall N."/>
            <person name="Watson M."/>
            <person name="Adriaenssens E.M."/>
            <person name="Foster-Nyarko E."/>
            <person name="Jarju S."/>
            <person name="Secka A."/>
            <person name="Antonio M."/>
            <person name="Oren A."/>
            <person name="Chaudhuri R."/>
            <person name="La Ragione R.M."/>
            <person name="Hildebrand F."/>
            <person name="Pallen M.J."/>
        </authorList>
    </citation>
    <scope>NUCLEOTIDE SEQUENCE [LARGE SCALE GENOMIC DNA]</scope>
    <source>
        <strain evidence="8 9">Re57</strain>
    </source>
</reference>
<keyword evidence="9" id="KW-1185">Reference proteome</keyword>
<dbReference type="Gene3D" id="1.20.1740.10">
    <property type="entry name" value="Amino acid/polyamine transporter I"/>
    <property type="match status" value="1"/>
</dbReference>
<name>A0ABR8WTZ5_9MICO</name>
<feature type="transmembrane region" description="Helical" evidence="7">
    <location>
        <begin position="199"/>
        <end position="225"/>
    </location>
</feature>
<feature type="region of interest" description="Disordered" evidence="6">
    <location>
        <begin position="1"/>
        <end position="42"/>
    </location>
</feature>
<dbReference type="PANTHER" id="PTHR42770:SF16">
    <property type="entry name" value="AMINO ACID PERMEASE"/>
    <property type="match status" value="1"/>
</dbReference>
<feature type="transmembrane region" description="Helical" evidence="7">
    <location>
        <begin position="92"/>
        <end position="111"/>
    </location>
</feature>
<feature type="transmembrane region" description="Helical" evidence="7">
    <location>
        <begin position="389"/>
        <end position="410"/>
    </location>
</feature>
<feature type="transmembrane region" description="Helical" evidence="7">
    <location>
        <begin position="422"/>
        <end position="443"/>
    </location>
</feature>
<dbReference type="PANTHER" id="PTHR42770">
    <property type="entry name" value="AMINO ACID TRANSPORTER-RELATED"/>
    <property type="match status" value="1"/>
</dbReference>
<feature type="transmembrane region" description="Helical" evidence="7">
    <location>
        <begin position="486"/>
        <end position="505"/>
    </location>
</feature>
<proteinExistence type="predicted"/>
<keyword evidence="3 7" id="KW-0812">Transmembrane</keyword>
<dbReference type="EMBL" id="JACSPY010000005">
    <property type="protein sequence ID" value="MBD8020475.1"/>
    <property type="molecule type" value="Genomic_DNA"/>
</dbReference>
<feature type="transmembrane region" description="Helical" evidence="7">
    <location>
        <begin position="62"/>
        <end position="86"/>
    </location>
</feature>
<feature type="transmembrane region" description="Helical" evidence="7">
    <location>
        <begin position="324"/>
        <end position="348"/>
    </location>
</feature>
<evidence type="ECO:0000256" key="1">
    <source>
        <dbReference type="ARBA" id="ARBA00004651"/>
    </source>
</evidence>
<evidence type="ECO:0000256" key="5">
    <source>
        <dbReference type="ARBA" id="ARBA00023136"/>
    </source>
</evidence>
<keyword evidence="4 7" id="KW-1133">Transmembrane helix</keyword>
<keyword evidence="2" id="KW-1003">Cell membrane</keyword>
<comment type="subcellular location">
    <subcellularLocation>
        <location evidence="1">Cell membrane</location>
        <topology evidence="1">Multi-pass membrane protein</topology>
    </subcellularLocation>
</comment>
<evidence type="ECO:0000256" key="3">
    <source>
        <dbReference type="ARBA" id="ARBA00022692"/>
    </source>
</evidence>
<evidence type="ECO:0000256" key="2">
    <source>
        <dbReference type="ARBA" id="ARBA00022475"/>
    </source>
</evidence>
<gene>
    <name evidence="8" type="ORF">H9634_06760</name>
</gene>
<keyword evidence="5 7" id="KW-0472">Membrane</keyword>
<feature type="transmembrane region" description="Helical" evidence="7">
    <location>
        <begin position="455"/>
        <end position="474"/>
    </location>
</feature>